<keyword evidence="5" id="KW-0539">Nucleus</keyword>
<dbReference type="Gene3D" id="1.20.120.160">
    <property type="entry name" value="HPT domain"/>
    <property type="match status" value="1"/>
</dbReference>
<feature type="domain" description="HPt" evidence="8">
    <location>
        <begin position="17"/>
        <end position="112"/>
    </location>
</feature>
<dbReference type="InParanoid" id="A0A1Q3DJP2"/>
<dbReference type="GO" id="GO:0009736">
    <property type="term" value="P:cytokinin-activated signaling pathway"/>
    <property type="evidence" value="ECO:0007669"/>
    <property type="project" value="UniProtKB-KW"/>
</dbReference>
<dbReference type="EMBL" id="BDDD01010829">
    <property type="protein sequence ID" value="GAV92625.1"/>
    <property type="molecule type" value="Genomic_DNA"/>
</dbReference>
<protein>
    <recommendedName>
        <fullName evidence="7">Histidine-containing phosphotransfer protein</fullName>
    </recommendedName>
</protein>
<dbReference type="CDD" id="cd00088">
    <property type="entry name" value="HPT"/>
    <property type="match status" value="1"/>
</dbReference>
<name>A0A1Q3DJP2_CEPFO</name>
<comment type="caution">
    <text evidence="9">The sequence shown here is derived from an EMBL/GenBank/DDBJ whole genome shotgun (WGS) entry which is preliminary data.</text>
</comment>
<proteinExistence type="predicted"/>
<evidence type="ECO:0000256" key="6">
    <source>
        <dbReference type="PROSITE-ProRule" id="PRU00110"/>
    </source>
</evidence>
<dbReference type="InterPro" id="IPR045871">
    <property type="entry name" value="AHP1-5/YPD1"/>
</dbReference>
<keyword evidence="10" id="KW-1185">Reference proteome</keyword>
<evidence type="ECO:0000256" key="3">
    <source>
        <dbReference type="ARBA" id="ARBA00022990"/>
    </source>
</evidence>
<dbReference type="Proteomes" id="UP000187406">
    <property type="component" value="Unassembled WGS sequence"/>
</dbReference>
<dbReference type="InterPro" id="IPR036641">
    <property type="entry name" value="HPT_dom_sf"/>
</dbReference>
<evidence type="ECO:0000256" key="4">
    <source>
        <dbReference type="ARBA" id="ARBA00023012"/>
    </source>
</evidence>
<sequence>ILDKQFVQLEKLEEEDNPNFVEEVITLFFRDSTKIITTIEQLLEGTTIDSVKLDKLLHQIKGSSASIGANKVRNAINQTRELYRARDMQGASNALQRLKMEHDHLRARLEPYFQLLRQVGPVETAVRPK</sequence>
<dbReference type="PROSITE" id="PS50894">
    <property type="entry name" value="HPT"/>
    <property type="match status" value="1"/>
</dbReference>
<evidence type="ECO:0000313" key="10">
    <source>
        <dbReference type="Proteomes" id="UP000187406"/>
    </source>
</evidence>
<comment type="function">
    <text evidence="7">Functions as a two-component phosphorelay mediators between cytokinin sensor histidine kinases and response regulators (B-type ARRs). Plays an important role in propagating cytokinin signal transduction.</text>
</comment>
<evidence type="ECO:0000256" key="5">
    <source>
        <dbReference type="ARBA" id="ARBA00023242"/>
    </source>
</evidence>
<dbReference type="AlphaFoldDB" id="A0A1Q3DJP2"/>
<dbReference type="GO" id="GO:0005634">
    <property type="term" value="C:nucleus"/>
    <property type="evidence" value="ECO:0007669"/>
    <property type="project" value="UniProtKB-SubCell"/>
</dbReference>
<keyword evidence="1" id="KW-0963">Cytoplasm</keyword>
<evidence type="ECO:0000313" key="9">
    <source>
        <dbReference type="EMBL" id="GAV92625.1"/>
    </source>
</evidence>
<keyword evidence="3" id="KW-0007">Acetylation</keyword>
<accession>A0A1Q3DJP2</accession>
<feature type="non-terminal residue" evidence="9">
    <location>
        <position position="1"/>
    </location>
</feature>
<dbReference type="SUPFAM" id="SSF47226">
    <property type="entry name" value="Histidine-containing phosphotransfer domain, HPT domain"/>
    <property type="match status" value="1"/>
</dbReference>
<evidence type="ECO:0000256" key="1">
    <source>
        <dbReference type="ARBA" id="ARBA00022490"/>
    </source>
</evidence>
<dbReference type="PANTHER" id="PTHR28242">
    <property type="entry name" value="PHOSPHORELAY INTERMEDIATE PROTEIN YPD1"/>
    <property type="match status" value="1"/>
</dbReference>
<dbReference type="InterPro" id="IPR008207">
    <property type="entry name" value="Sig_transdc_His_kin_Hpt_dom"/>
</dbReference>
<dbReference type="GO" id="GO:0005829">
    <property type="term" value="C:cytosol"/>
    <property type="evidence" value="ECO:0007669"/>
    <property type="project" value="UniProtKB-SubCell"/>
</dbReference>
<dbReference type="FunFam" id="1.20.120.160:FF:000001">
    <property type="entry name" value="Histidine-containing phosphotransfer protein 1"/>
    <property type="match status" value="1"/>
</dbReference>
<dbReference type="STRING" id="3775.A0A1Q3DJP2"/>
<keyword evidence="6" id="KW-0597">Phosphoprotein</keyword>
<evidence type="ECO:0000256" key="2">
    <source>
        <dbReference type="ARBA" id="ARBA00022864"/>
    </source>
</evidence>
<evidence type="ECO:0000259" key="8">
    <source>
        <dbReference type="PROSITE" id="PS50894"/>
    </source>
</evidence>
<gene>
    <name evidence="9" type="ORF">CFOL_v3_36003</name>
</gene>
<feature type="modified residue" description="Phosphohistidine" evidence="6">
    <location>
        <position position="58"/>
    </location>
</feature>
<keyword evidence="2 7" id="KW-0932">Cytokinin signaling pathway</keyword>
<dbReference type="GO" id="GO:0043424">
    <property type="term" value="F:protein histidine kinase binding"/>
    <property type="evidence" value="ECO:0007669"/>
    <property type="project" value="UniProtKB-UniRule"/>
</dbReference>
<organism evidence="9 10">
    <name type="scientific">Cephalotus follicularis</name>
    <name type="common">Albany pitcher plant</name>
    <dbReference type="NCBI Taxonomy" id="3775"/>
    <lineage>
        <taxon>Eukaryota</taxon>
        <taxon>Viridiplantae</taxon>
        <taxon>Streptophyta</taxon>
        <taxon>Embryophyta</taxon>
        <taxon>Tracheophyta</taxon>
        <taxon>Spermatophyta</taxon>
        <taxon>Magnoliopsida</taxon>
        <taxon>eudicotyledons</taxon>
        <taxon>Gunneridae</taxon>
        <taxon>Pentapetalae</taxon>
        <taxon>rosids</taxon>
        <taxon>fabids</taxon>
        <taxon>Oxalidales</taxon>
        <taxon>Cephalotaceae</taxon>
        <taxon>Cephalotus</taxon>
    </lineage>
</organism>
<dbReference type="GO" id="GO:0009927">
    <property type="term" value="F:histidine phosphotransfer kinase activity"/>
    <property type="evidence" value="ECO:0007669"/>
    <property type="project" value="UniProtKB-UniRule"/>
</dbReference>
<comment type="subcellular location">
    <subcellularLocation>
        <location evidence="7">Cytoplasm</location>
        <location evidence="7">Cytosol</location>
    </subcellularLocation>
    <subcellularLocation>
        <location evidence="7">Nucleus</location>
    </subcellularLocation>
</comment>
<evidence type="ECO:0000256" key="7">
    <source>
        <dbReference type="RuleBase" id="RU369004"/>
    </source>
</evidence>
<reference evidence="10" key="1">
    <citation type="submission" date="2016-04" db="EMBL/GenBank/DDBJ databases">
        <title>Cephalotus genome sequencing.</title>
        <authorList>
            <person name="Fukushima K."/>
            <person name="Hasebe M."/>
            <person name="Fang X."/>
        </authorList>
    </citation>
    <scope>NUCLEOTIDE SEQUENCE [LARGE SCALE GENOMIC DNA]</scope>
    <source>
        <strain evidence="10">cv. St1</strain>
    </source>
</reference>
<keyword evidence="4 7" id="KW-0902">Two-component regulatory system</keyword>
<dbReference type="OrthoDB" id="1673781at2759"/>
<dbReference type="Pfam" id="PF01627">
    <property type="entry name" value="Hpt"/>
    <property type="match status" value="1"/>
</dbReference>
<comment type="domain">
    <text evidence="7">Histidine-containing phosphotransfer domain (HPt) contains an active histidine that mediates the phosphotransfer.</text>
</comment>
<feature type="non-terminal residue" evidence="9">
    <location>
        <position position="129"/>
    </location>
</feature>
<dbReference type="PANTHER" id="PTHR28242:SF41">
    <property type="entry name" value="HISTIDINE CONTAINING PHOSPHOTRANSFER PROTEIN"/>
    <property type="match status" value="1"/>
</dbReference>
<dbReference type="GO" id="GO:0000160">
    <property type="term" value="P:phosphorelay signal transduction system"/>
    <property type="evidence" value="ECO:0007669"/>
    <property type="project" value="UniProtKB-UniRule"/>
</dbReference>